<keyword evidence="3" id="KW-1185">Reference proteome</keyword>
<sequence>MAVALSRARIITANDGIERDVLDSPDFNFSDSKRVKKNKSSRQDTFAKPNIQKDVMRQHFRDDMRELRATTKKGKDAEGGIDGDQKRSQDEVDDDRDTNEGEW</sequence>
<proteinExistence type="predicted"/>
<dbReference type="RefSeq" id="XP_046051375.1">
    <property type="nucleotide sequence ID" value="XM_046199272.1"/>
</dbReference>
<protein>
    <submittedName>
        <fullName evidence="2">Uncharacterized protein</fullName>
    </submittedName>
</protein>
<dbReference type="GeneID" id="70229226"/>
<dbReference type="AlphaFoldDB" id="A0A9P9KFY2"/>
<dbReference type="Proteomes" id="UP000720189">
    <property type="component" value="Unassembled WGS sequence"/>
</dbReference>
<feature type="region of interest" description="Disordered" evidence="1">
    <location>
        <begin position="61"/>
        <end position="103"/>
    </location>
</feature>
<feature type="region of interest" description="Disordered" evidence="1">
    <location>
        <begin position="21"/>
        <end position="48"/>
    </location>
</feature>
<feature type="compositionally biased region" description="Basic and acidic residues" evidence="1">
    <location>
        <begin position="61"/>
        <end position="90"/>
    </location>
</feature>
<evidence type="ECO:0000256" key="1">
    <source>
        <dbReference type="SAM" id="MobiDB-lite"/>
    </source>
</evidence>
<reference evidence="2" key="1">
    <citation type="journal article" date="2021" name="Nat. Commun.">
        <title>Genetic determinants of endophytism in the Arabidopsis root mycobiome.</title>
        <authorList>
            <person name="Mesny F."/>
            <person name="Miyauchi S."/>
            <person name="Thiergart T."/>
            <person name="Pickel B."/>
            <person name="Atanasova L."/>
            <person name="Karlsson M."/>
            <person name="Huettel B."/>
            <person name="Barry K.W."/>
            <person name="Haridas S."/>
            <person name="Chen C."/>
            <person name="Bauer D."/>
            <person name="Andreopoulos W."/>
            <person name="Pangilinan J."/>
            <person name="LaButti K."/>
            <person name="Riley R."/>
            <person name="Lipzen A."/>
            <person name="Clum A."/>
            <person name="Drula E."/>
            <person name="Henrissat B."/>
            <person name="Kohler A."/>
            <person name="Grigoriev I.V."/>
            <person name="Martin F.M."/>
            <person name="Hacquard S."/>
        </authorList>
    </citation>
    <scope>NUCLEOTIDE SEQUENCE</scope>
    <source>
        <strain evidence="2">MPI-CAGE-AT-0023</strain>
    </source>
</reference>
<dbReference type="OrthoDB" id="6513042at2759"/>
<dbReference type="EMBL" id="JAGMUX010000006">
    <property type="protein sequence ID" value="KAH7255806.1"/>
    <property type="molecule type" value="Genomic_DNA"/>
</dbReference>
<accession>A0A9P9KFY2</accession>
<evidence type="ECO:0000313" key="3">
    <source>
        <dbReference type="Proteomes" id="UP000720189"/>
    </source>
</evidence>
<evidence type="ECO:0000313" key="2">
    <source>
        <dbReference type="EMBL" id="KAH7255806.1"/>
    </source>
</evidence>
<name>A0A9P9KFY2_FUSRE</name>
<comment type="caution">
    <text evidence="2">The sequence shown here is derived from an EMBL/GenBank/DDBJ whole genome shotgun (WGS) entry which is preliminary data.</text>
</comment>
<gene>
    <name evidence="2" type="ORF">BKA55DRAFT_688802</name>
</gene>
<organism evidence="2 3">
    <name type="scientific">Fusarium redolens</name>
    <dbReference type="NCBI Taxonomy" id="48865"/>
    <lineage>
        <taxon>Eukaryota</taxon>
        <taxon>Fungi</taxon>
        <taxon>Dikarya</taxon>
        <taxon>Ascomycota</taxon>
        <taxon>Pezizomycotina</taxon>
        <taxon>Sordariomycetes</taxon>
        <taxon>Hypocreomycetidae</taxon>
        <taxon>Hypocreales</taxon>
        <taxon>Nectriaceae</taxon>
        <taxon>Fusarium</taxon>
        <taxon>Fusarium redolens species complex</taxon>
    </lineage>
</organism>
<feature type="compositionally biased region" description="Acidic residues" evidence="1">
    <location>
        <begin position="91"/>
        <end position="103"/>
    </location>
</feature>